<evidence type="ECO:0000259" key="11">
    <source>
        <dbReference type="Pfam" id="PF16177"/>
    </source>
</evidence>
<dbReference type="SUPFAM" id="SSF75217">
    <property type="entry name" value="alpha/beta knot"/>
    <property type="match status" value="1"/>
</dbReference>
<dbReference type="InterPro" id="IPR045851">
    <property type="entry name" value="AMP-bd_C_sf"/>
</dbReference>
<dbReference type="Pfam" id="PF00588">
    <property type="entry name" value="SpoU_methylase"/>
    <property type="match status" value="1"/>
</dbReference>
<dbReference type="InterPro" id="IPR029026">
    <property type="entry name" value="tRNA_m1G_MTases_N"/>
</dbReference>
<keyword evidence="3" id="KW-0436">Ligase</keyword>
<evidence type="ECO:0000256" key="7">
    <source>
        <dbReference type="ARBA" id="ARBA00022840"/>
    </source>
</evidence>
<dbReference type="InterPro" id="IPR000873">
    <property type="entry name" value="AMP-dep_synth/lig_dom"/>
</dbReference>
<sequence>MDILNSEINLFQVTLNIVNDSGDAIDHSLVTDIIVQLLTRISKRVSSSTSMEQLVQTTPSLDRIIKTYQDNNIGCVVSSDAIKPIIGEIVTEFYSKLLQFQHNLPLGFSIPYEQLAPLCDVFILCLDLCPHSIQNNIIHMFKTSILHYIHENPTAFGKYQITCSFVDVRIVIETLKRILRKASAVNFEFPIVGEIVQCLYPVFIEALKVFDETLVGQISCTLLKDMIRSCDDYYPQAVALWAVIADISKETETCPDEVYNCKPLTILCSLADFWFPVKQNIQSEQFLDLRRDPLFWNLLQQGFSQSNSLARKQSIYLLKRIVDICNETQENLECSLSESHQVPLFWWDKQHSHQLTKLWDDFIILFEIFEEKQVHIIKPLLPRFSNLVEATTDNGGFLLHSSWLLVLISRCLLHENIFLIKWAVNVALDFNLVTCPFIWQDQESYFSGKFLGSLKEIKLYGREPDTNFGSCPKIGDSLSHFFISCWEALETKERKANFFCKVLETMNSQSWSPIPLIFLSRALTKLPQSPLLDKSAIVNIREIVVTCQRTVETYIRGATQCFLAEALINLLDFTLVTPSEWAYGVSVFYRDESLQRNNSLWKCYVRWLQNNITTDAYGTWATKPFLQALHDAFMNYLKDDAVSVIDGTEAIKIVRTFLLCCDADLLIISKATMPSPNQETQGRLSADDFLLPLIDILLSLNTHPYLPAGRAHRALHLLLVLLEEFGIDELQREENGSISKSIFHLVTKCASETVKYISSQITYEIECLDHTELLHIYCHLILKYVEWNLWDHIIEDISLLVSTCIELLKRSSKPPSDVSISSQLSQAFAMSLLGTITKILYHNKLCYSHCEIRSMLKDFSKDFDSNYLNLTKPNSLECENSGKDADKNQVLIYAWGKLSSLYSINRWWCMLYFSQIQEKSVSDLNESEKLLQQTVDALCLGSGDSALPMLKCLENDIAQVASEPAFCDIIVNAMNVAWNRIEEEHKSASYWQLFEAYVTSCFQTETIRSAPDSSVNKFLQENSLLILQIGEERTGMANIFIKHLCKVFQSDGMSQYAENFTRTIIKACTYGTVYRKNERFRQDVSAFIGSIQSECAINELQSNFSRCDMEVRMLTINWLTQLNVSDSKHCHLVHSLIVALIEKHREINQFRSYRNFANSLPHRLKQRIIQALVLFKEFILESNQEFVWDYIWETLMVECQPSVRNMLEWLALCLILKFPSYVSQIWKQYQTLAETSSMCTCSLLKILSHIGTRLESEHEQTEFYESAFLHLMPLCTNHHFNTRIYAHATSCKMWKQCESLQLNHITSRFSLLEGCLQFTDDSNASKNTIKLMESYFMAVFDPIKDFSIETIFHLLPKLTGLNEEEWILPQMFSQTDPAWSDPTESKARLLPLYNEDRALSECKSEPWKVKVSHAPVLPNEESPTEGLDFQKKIMPWRLMTPDVLNEEQQNFLEKKTNVSQLVLVTSLINKVPNLGGLCRTAEVFGISEFVIGSLRHLVDKNFQALSVTAEKWIPIKEVPADQLQNFLFEKQREGFTLVGAEQTANSVSLQHYQMAEKTVLILGNEREGIPANLIPLLDVCVEIPQQGIVRSLNVHVSGAILINLPLKPFNSTSPLPEFADHPTVRNHEDLYKFSIEKPDLFWSKLAISRLLWDKEFDRVQKCDFKTGEINWFVGGKLNVSVNCVDRHAKSNPNKIALIWEKDEPGQQERITYQELYHMVNQMGNMLLQHNVSKGDRVAIYMPKCPVAVTAMLACARIGAVHCVVFAGFSDEALAGRIQDAQVNTVITADQGVRGGKILELKKIVDAAVSKCPSVKQVFVYKRTGGDVPMGKIDIPLEKALSEVSKPYCKPQEMDSEDPLFMLYTSGSTGSPKGLVHTQAGYLLYTTVTHKHVFDYQTDDIFGCVADIGWITGHSYVVYGPLSNGGTTLLFESTPTYPNPGRYWEVVERLKLTHIYLAPTALRLLIKMGDSWVHNYDKSSLRVLGSVGEPLNHEAWEWYYKNVGEQRCDIVDTWWQTETGGILISPRPSNSKAEIFPAMPMRPFYGIEPCLVDKENNELKGDNKEGLLCIKQPWPGMCRTIYGGKSRFVDTYFKSDKGLYFSGDNAIRYEHGFYRITGRVDDVINVSGHRLGTAEIEDAIANHCAVAESAVVSFPHDIKGEGIHAFVVLKDDITENAEEIQDELKLILVPGLPRTRSGKIMRRILRKIAHKEQDFGDTSTLVDPDIVETIIKRQQMN</sequence>
<dbReference type="PANTHER" id="PTHR24095">
    <property type="entry name" value="ACETYL-COENZYME A SYNTHETASE"/>
    <property type="match status" value="1"/>
</dbReference>
<feature type="domain" description="AMP-dependent synthetase/ligase" evidence="8">
    <location>
        <begin position="1685"/>
        <end position="2073"/>
    </location>
</feature>
<dbReference type="InterPro" id="IPR025110">
    <property type="entry name" value="AMP-bd_C"/>
</dbReference>
<dbReference type="InterPro" id="IPR032387">
    <property type="entry name" value="ACAS_N"/>
</dbReference>
<dbReference type="GO" id="GO:0016208">
    <property type="term" value="F:AMP binding"/>
    <property type="evidence" value="ECO:0007669"/>
    <property type="project" value="InterPro"/>
</dbReference>
<accession>A0AA36BBP7</accession>
<feature type="domain" description="tRNA/rRNA methyltransferase SpoU type" evidence="9">
    <location>
        <begin position="1461"/>
        <end position="1602"/>
    </location>
</feature>
<keyword evidence="5" id="KW-0808">Transferase</keyword>
<evidence type="ECO:0000259" key="9">
    <source>
        <dbReference type="Pfam" id="PF00588"/>
    </source>
</evidence>
<dbReference type="InterPro" id="IPR056921">
    <property type="entry name" value="TARBP1_dom"/>
</dbReference>
<dbReference type="NCBIfam" id="NF001208">
    <property type="entry name" value="PRK00174.1"/>
    <property type="match status" value="1"/>
</dbReference>
<dbReference type="InterPro" id="IPR020845">
    <property type="entry name" value="AMP-binding_CS"/>
</dbReference>
<dbReference type="CDD" id="cd18091">
    <property type="entry name" value="SpoU-like_TRM3-like"/>
    <property type="match status" value="1"/>
</dbReference>
<dbReference type="InterPro" id="IPR029028">
    <property type="entry name" value="Alpha/beta_knot_MTases"/>
</dbReference>
<dbReference type="PANTHER" id="PTHR24095:SF14">
    <property type="entry name" value="ACETYL-COENZYME A SYNTHETASE 1"/>
    <property type="match status" value="1"/>
</dbReference>
<keyword evidence="7" id="KW-0067">ATP-binding</keyword>
<gene>
    <name evidence="13" type="ORF">OCTVUL_1B029902</name>
</gene>
<evidence type="ECO:0000259" key="10">
    <source>
        <dbReference type="Pfam" id="PF13193"/>
    </source>
</evidence>
<protein>
    <recommendedName>
        <fullName evidence="2">acetate--CoA ligase</fullName>
        <ecNumber evidence="2">6.2.1.1</ecNumber>
    </recommendedName>
</protein>
<dbReference type="InterPro" id="IPR042099">
    <property type="entry name" value="ANL_N_sf"/>
</dbReference>
<dbReference type="Pfam" id="PF25050">
    <property type="entry name" value="TARBP1"/>
    <property type="match status" value="1"/>
</dbReference>
<evidence type="ECO:0000256" key="4">
    <source>
        <dbReference type="ARBA" id="ARBA00022603"/>
    </source>
</evidence>
<dbReference type="Proteomes" id="UP001162480">
    <property type="component" value="Chromosome 11"/>
</dbReference>
<keyword evidence="4" id="KW-0489">Methyltransferase</keyword>
<dbReference type="GO" id="GO:0003987">
    <property type="term" value="F:acetate-CoA ligase activity"/>
    <property type="evidence" value="ECO:0007669"/>
    <property type="project" value="UniProtKB-EC"/>
</dbReference>
<evidence type="ECO:0000256" key="2">
    <source>
        <dbReference type="ARBA" id="ARBA00013275"/>
    </source>
</evidence>
<evidence type="ECO:0000259" key="12">
    <source>
        <dbReference type="Pfam" id="PF25050"/>
    </source>
</evidence>
<evidence type="ECO:0000256" key="6">
    <source>
        <dbReference type="ARBA" id="ARBA00022741"/>
    </source>
</evidence>
<dbReference type="FunFam" id="3.40.50.12780:FF:000001">
    <property type="entry name" value="Acetyl-coenzyme A synthetase"/>
    <property type="match status" value="1"/>
</dbReference>
<feature type="domain" description="AMP-binding enzyme C-terminal" evidence="10">
    <location>
        <begin position="2134"/>
        <end position="2198"/>
    </location>
</feature>
<name>A0AA36BBP7_OCTVU</name>
<evidence type="ECO:0000259" key="8">
    <source>
        <dbReference type="Pfam" id="PF00501"/>
    </source>
</evidence>
<dbReference type="EMBL" id="OX597824">
    <property type="protein sequence ID" value="CAI9730616.1"/>
    <property type="molecule type" value="Genomic_DNA"/>
</dbReference>
<dbReference type="InterPro" id="IPR044748">
    <property type="entry name" value="Trm3/TARBP1_C"/>
</dbReference>
<feature type="domain" description="Acetyl-coenzyme A synthetase N-terminal" evidence="11">
    <location>
        <begin position="1628"/>
        <end position="1683"/>
    </location>
</feature>
<dbReference type="GO" id="GO:0005524">
    <property type="term" value="F:ATP binding"/>
    <property type="evidence" value="ECO:0007669"/>
    <property type="project" value="UniProtKB-KW"/>
</dbReference>
<evidence type="ECO:0000256" key="1">
    <source>
        <dbReference type="ARBA" id="ARBA00006432"/>
    </source>
</evidence>
<dbReference type="InterPro" id="IPR001537">
    <property type="entry name" value="SpoU_MeTrfase"/>
</dbReference>
<dbReference type="Gene3D" id="3.30.300.30">
    <property type="match status" value="1"/>
</dbReference>
<dbReference type="EC" id="6.2.1.1" evidence="2"/>
<dbReference type="GO" id="GO:0016423">
    <property type="term" value="F:tRNA (guanine) methyltransferase activity"/>
    <property type="evidence" value="ECO:0007669"/>
    <property type="project" value="InterPro"/>
</dbReference>
<dbReference type="CDD" id="cd05966">
    <property type="entry name" value="ACS"/>
    <property type="match status" value="1"/>
</dbReference>
<reference evidence="13" key="1">
    <citation type="submission" date="2023-08" db="EMBL/GenBank/DDBJ databases">
        <authorList>
            <person name="Alioto T."/>
            <person name="Alioto T."/>
            <person name="Gomez Garrido J."/>
        </authorList>
    </citation>
    <scope>NUCLEOTIDE SEQUENCE</scope>
</reference>
<keyword evidence="14" id="KW-1185">Reference proteome</keyword>
<dbReference type="NCBIfam" id="TIGR02188">
    <property type="entry name" value="Ac_CoA_lig_AcsA"/>
    <property type="match status" value="1"/>
</dbReference>
<dbReference type="InterPro" id="IPR011904">
    <property type="entry name" value="Ac_CoA_lig"/>
</dbReference>
<dbReference type="Pfam" id="PF00501">
    <property type="entry name" value="AMP-binding"/>
    <property type="match status" value="1"/>
</dbReference>
<evidence type="ECO:0000313" key="14">
    <source>
        <dbReference type="Proteomes" id="UP001162480"/>
    </source>
</evidence>
<evidence type="ECO:0000313" key="13">
    <source>
        <dbReference type="EMBL" id="CAI9730616.1"/>
    </source>
</evidence>
<dbReference type="GO" id="GO:0003723">
    <property type="term" value="F:RNA binding"/>
    <property type="evidence" value="ECO:0007669"/>
    <property type="project" value="InterPro"/>
</dbReference>
<feature type="domain" description="TARBP1" evidence="12">
    <location>
        <begin position="267"/>
        <end position="392"/>
    </location>
</feature>
<dbReference type="GO" id="GO:0030488">
    <property type="term" value="P:tRNA methylation"/>
    <property type="evidence" value="ECO:0007669"/>
    <property type="project" value="InterPro"/>
</dbReference>
<dbReference type="SUPFAM" id="SSF56801">
    <property type="entry name" value="Acetyl-CoA synthetase-like"/>
    <property type="match status" value="1"/>
</dbReference>
<comment type="similarity">
    <text evidence="1">Belongs to the ATP-dependent AMP-binding enzyme family.</text>
</comment>
<proteinExistence type="inferred from homology"/>
<dbReference type="Pfam" id="PF16177">
    <property type="entry name" value="ACAS_N"/>
    <property type="match status" value="1"/>
</dbReference>
<dbReference type="PROSITE" id="PS00455">
    <property type="entry name" value="AMP_BINDING"/>
    <property type="match status" value="1"/>
</dbReference>
<dbReference type="Pfam" id="PF13193">
    <property type="entry name" value="AMP-binding_C"/>
    <property type="match status" value="1"/>
</dbReference>
<dbReference type="GO" id="GO:0019427">
    <property type="term" value="P:acetyl-CoA biosynthetic process from acetate"/>
    <property type="evidence" value="ECO:0007669"/>
    <property type="project" value="InterPro"/>
</dbReference>
<dbReference type="GO" id="GO:0005739">
    <property type="term" value="C:mitochondrion"/>
    <property type="evidence" value="ECO:0007669"/>
    <property type="project" value="TreeGrafter"/>
</dbReference>
<keyword evidence="6" id="KW-0547">Nucleotide-binding</keyword>
<organism evidence="13 14">
    <name type="scientific">Octopus vulgaris</name>
    <name type="common">Common octopus</name>
    <dbReference type="NCBI Taxonomy" id="6645"/>
    <lineage>
        <taxon>Eukaryota</taxon>
        <taxon>Metazoa</taxon>
        <taxon>Spiralia</taxon>
        <taxon>Lophotrochozoa</taxon>
        <taxon>Mollusca</taxon>
        <taxon>Cephalopoda</taxon>
        <taxon>Coleoidea</taxon>
        <taxon>Octopodiformes</taxon>
        <taxon>Octopoda</taxon>
        <taxon>Incirrata</taxon>
        <taxon>Octopodidae</taxon>
        <taxon>Octopus</taxon>
    </lineage>
</organism>
<dbReference type="Gene3D" id="3.40.1280.10">
    <property type="match status" value="1"/>
</dbReference>
<evidence type="ECO:0000256" key="3">
    <source>
        <dbReference type="ARBA" id="ARBA00022598"/>
    </source>
</evidence>
<evidence type="ECO:0000256" key="5">
    <source>
        <dbReference type="ARBA" id="ARBA00022679"/>
    </source>
</evidence>
<dbReference type="Gene3D" id="3.40.50.12780">
    <property type="entry name" value="N-terminal domain of ligase-like"/>
    <property type="match status" value="1"/>
</dbReference>